<evidence type="ECO:0000313" key="2">
    <source>
        <dbReference type="Proteomes" id="UP000245390"/>
    </source>
</evidence>
<proteinExistence type="predicted"/>
<reference evidence="1 2" key="1">
    <citation type="submission" date="2018-05" db="EMBL/GenBank/DDBJ databases">
        <title>Genomic Encyclopedia of Type Strains, Phase IV (KMG-IV): sequencing the most valuable type-strain genomes for metagenomic binning, comparative biology and taxonomic classification.</title>
        <authorList>
            <person name="Goeker M."/>
        </authorList>
    </citation>
    <scope>NUCLEOTIDE SEQUENCE [LARGE SCALE GENOMIC DNA]</scope>
    <source>
        <strain evidence="1 2">DSM 103371</strain>
    </source>
</reference>
<name>A0A316G9M9_9RHOB</name>
<dbReference type="SUPFAM" id="SSF52540">
    <property type="entry name" value="P-loop containing nucleoside triphosphate hydrolases"/>
    <property type="match status" value="1"/>
</dbReference>
<sequence>MSSLLSGLLKGTNEQIGDGGTYLTKFGLLRNPFPPARTIYPEVIYNQEDALHRFADGVKAICGSDLARRSLAVLGGTGQGKSHFLRHCQHAVKQAELPVISVEFSAGSGSAATLVREIFRAADEHVKSRGEQDLLSAISSRIEDNDFGPIRQTDLKSALKALVASQKQGFKPEDSFGRFTSDALLEVSRRWVVGETLTQTERRYLHVSSRLSTASLMIRVLTELFALARQQRLFMGAMVCIDEVEALFRSGLSTSKVQGFLQDIRYLFDEAVGQFSGYSLLILAGSTGQGAQNLRDYNYPLFQRLGFETESRVELHEVKTLDEARAFADVYIDFECKRFNMARGESFPITRSRTLIDNDDLEKAFRADSRSTKNQARLLEELHRIVEEKRSGA</sequence>
<keyword evidence="2" id="KW-1185">Reference proteome</keyword>
<dbReference type="KEGG" id="salo:EF888_12835"/>
<comment type="caution">
    <text evidence="1">The sequence shown here is derived from an EMBL/GenBank/DDBJ whole genome shotgun (WGS) entry which is preliminary data.</text>
</comment>
<organism evidence="1 2">
    <name type="scientific">Silicimonas algicola</name>
    <dbReference type="NCBI Taxonomy" id="1826607"/>
    <lineage>
        <taxon>Bacteria</taxon>
        <taxon>Pseudomonadati</taxon>
        <taxon>Pseudomonadota</taxon>
        <taxon>Alphaproteobacteria</taxon>
        <taxon>Rhodobacterales</taxon>
        <taxon>Paracoccaceae</taxon>
    </lineage>
</organism>
<dbReference type="Proteomes" id="UP000245390">
    <property type="component" value="Unassembled WGS sequence"/>
</dbReference>
<gene>
    <name evidence="1" type="ORF">C8D95_102266</name>
</gene>
<protein>
    <recommendedName>
        <fullName evidence="3">AAA ATPase-like protein</fullName>
    </recommendedName>
</protein>
<dbReference type="RefSeq" id="WP_126918569.1">
    <property type="nucleotide sequence ID" value="NZ_CP034588.1"/>
</dbReference>
<dbReference type="AlphaFoldDB" id="A0A316G9M9"/>
<accession>A0A316G9M9</accession>
<dbReference type="InterPro" id="IPR027417">
    <property type="entry name" value="P-loop_NTPase"/>
</dbReference>
<evidence type="ECO:0000313" key="1">
    <source>
        <dbReference type="EMBL" id="PWK57621.1"/>
    </source>
</evidence>
<evidence type="ECO:0008006" key="3">
    <source>
        <dbReference type="Google" id="ProtNLM"/>
    </source>
</evidence>
<dbReference type="EMBL" id="QGGV01000002">
    <property type="protein sequence ID" value="PWK57621.1"/>
    <property type="molecule type" value="Genomic_DNA"/>
</dbReference>
<dbReference type="OrthoDB" id="8436724at2"/>